<organism evidence="5 6">
    <name type="scientific">Geodia barretti</name>
    <name type="common">Barrett's horny sponge</name>
    <dbReference type="NCBI Taxonomy" id="519541"/>
    <lineage>
        <taxon>Eukaryota</taxon>
        <taxon>Metazoa</taxon>
        <taxon>Porifera</taxon>
        <taxon>Demospongiae</taxon>
        <taxon>Heteroscleromorpha</taxon>
        <taxon>Tetractinellida</taxon>
        <taxon>Astrophorina</taxon>
        <taxon>Geodiidae</taxon>
        <taxon>Geodia</taxon>
    </lineage>
</organism>
<name>A0AA35R277_GEOBA</name>
<dbReference type="PANTHER" id="PTHR30457">
    <property type="entry name" value="5'-NUCLEOTIDASE SURE"/>
    <property type="match status" value="1"/>
</dbReference>
<dbReference type="GO" id="GO:0046872">
    <property type="term" value="F:metal ion binding"/>
    <property type="evidence" value="ECO:0007669"/>
    <property type="project" value="UniProtKB-KW"/>
</dbReference>
<dbReference type="Gene3D" id="3.40.1210.10">
    <property type="entry name" value="Survival protein SurE-like phosphatase/nucleotidase"/>
    <property type="match status" value="1"/>
</dbReference>
<dbReference type="InterPro" id="IPR036523">
    <property type="entry name" value="SurE-like_sf"/>
</dbReference>
<reference evidence="5" key="1">
    <citation type="submission" date="2023-03" db="EMBL/GenBank/DDBJ databases">
        <authorList>
            <person name="Steffen K."/>
            <person name="Cardenas P."/>
        </authorList>
    </citation>
    <scope>NUCLEOTIDE SEQUENCE</scope>
</reference>
<accession>A0AA35R277</accession>
<dbReference type="InterPro" id="IPR002828">
    <property type="entry name" value="SurE-like_Pase/nucleotidase"/>
</dbReference>
<dbReference type="InterPro" id="IPR030048">
    <property type="entry name" value="SurE"/>
</dbReference>
<evidence type="ECO:0000313" key="5">
    <source>
        <dbReference type="EMBL" id="CAI8001403.1"/>
    </source>
</evidence>
<comment type="similarity">
    <text evidence="1">Belongs to the SurE nucleotidase family.</text>
</comment>
<dbReference type="NCBIfam" id="TIGR00087">
    <property type="entry name" value="surE"/>
    <property type="match status" value="1"/>
</dbReference>
<keyword evidence="2" id="KW-0479">Metal-binding</keyword>
<evidence type="ECO:0000256" key="2">
    <source>
        <dbReference type="ARBA" id="ARBA00022723"/>
    </source>
</evidence>
<evidence type="ECO:0000256" key="3">
    <source>
        <dbReference type="ARBA" id="ARBA00022801"/>
    </source>
</evidence>
<keyword evidence="6" id="KW-1185">Reference proteome</keyword>
<dbReference type="HAMAP" id="MF_00060">
    <property type="entry name" value="SurE"/>
    <property type="match status" value="1"/>
</dbReference>
<comment type="caution">
    <text evidence="5">The sequence shown here is derived from an EMBL/GenBank/DDBJ whole genome shotgun (WGS) entry which is preliminary data.</text>
</comment>
<gene>
    <name evidence="5" type="ORF">GBAR_LOCUS3182</name>
</gene>
<evidence type="ECO:0000256" key="1">
    <source>
        <dbReference type="ARBA" id="ARBA00011062"/>
    </source>
</evidence>
<dbReference type="SUPFAM" id="SSF64167">
    <property type="entry name" value="SurE-like"/>
    <property type="match status" value="1"/>
</dbReference>
<protein>
    <submittedName>
        <fullName evidence="5">5'-nucleotidase SurE</fullName>
    </submittedName>
</protein>
<dbReference type="AlphaFoldDB" id="A0AA35R277"/>
<dbReference type="Proteomes" id="UP001174909">
    <property type="component" value="Unassembled WGS sequence"/>
</dbReference>
<evidence type="ECO:0000313" key="6">
    <source>
        <dbReference type="Proteomes" id="UP001174909"/>
    </source>
</evidence>
<dbReference type="NCBIfam" id="NF001490">
    <property type="entry name" value="PRK00346.1-4"/>
    <property type="match status" value="1"/>
</dbReference>
<dbReference type="GO" id="GO:0008252">
    <property type="term" value="F:nucleotidase activity"/>
    <property type="evidence" value="ECO:0007669"/>
    <property type="project" value="InterPro"/>
</dbReference>
<keyword evidence="3" id="KW-0378">Hydrolase</keyword>
<dbReference type="Pfam" id="PF01975">
    <property type="entry name" value="SurE"/>
    <property type="match status" value="1"/>
</dbReference>
<dbReference type="EMBL" id="CASHTH010000436">
    <property type="protein sequence ID" value="CAI8001403.1"/>
    <property type="molecule type" value="Genomic_DNA"/>
</dbReference>
<evidence type="ECO:0000259" key="4">
    <source>
        <dbReference type="Pfam" id="PF01975"/>
    </source>
</evidence>
<sequence>MKILLTNDDGIHAPGLWAAAQALSQVGEVFVVAPDREQSGVGASLTLHAPQAEVRNRVTAFSVEGTPGDSCILGLEKLVGSVDLVVSGINSGSNLGWDVMVSGTVGAAFQGYFRGYPTIAISVGSVQNPRFDGAASLLRLMALKLAQDNNRDGFLLNINVPSLAPDQITGVEITRPGGRSYGESVREEGTGHQKRYWIARNRPVMADNGEGTDMFATKANRISITPLHLNLSHQEVLPRVESLLAGVPEELLGKGG</sequence>
<proteinExistence type="inferred from homology"/>
<dbReference type="PANTHER" id="PTHR30457:SF0">
    <property type="entry name" value="PHOSPHATASE, PUTATIVE (AFU_ORTHOLOGUE AFUA_4G01070)-RELATED"/>
    <property type="match status" value="1"/>
</dbReference>
<feature type="domain" description="Survival protein SurE-like phosphatase/nucleotidase" evidence="4">
    <location>
        <begin position="3"/>
        <end position="182"/>
    </location>
</feature>